<dbReference type="EMBL" id="JAOTPO010000018">
    <property type="protein sequence ID" value="MDE5415626.1"/>
    <property type="molecule type" value="Genomic_DNA"/>
</dbReference>
<keyword evidence="1" id="KW-0175">Coiled coil</keyword>
<evidence type="ECO:0000259" key="3">
    <source>
        <dbReference type="Pfam" id="PF08006"/>
    </source>
</evidence>
<keyword evidence="2" id="KW-1133">Transmembrane helix</keyword>
<dbReference type="InterPro" id="IPR012963">
    <property type="entry name" value="HAAS_TM"/>
</dbReference>
<accession>A0ABT5VJK1</accession>
<feature type="transmembrane region" description="Helical" evidence="2">
    <location>
        <begin position="74"/>
        <end position="92"/>
    </location>
</feature>
<keyword evidence="5" id="KW-1185">Reference proteome</keyword>
<proteinExistence type="predicted"/>
<protein>
    <recommendedName>
        <fullName evidence="3">HAAS transmembrane region domain-containing protein</fullName>
    </recommendedName>
</protein>
<reference evidence="4" key="1">
    <citation type="submission" date="2024-05" db="EMBL/GenBank/DDBJ databases">
        <title>Alkalihalobacillus sp. strain MEB203 novel alkaliphilic bacterium from Lonar Lake, India.</title>
        <authorList>
            <person name="Joshi A."/>
            <person name="Thite S."/>
            <person name="Mengade P."/>
        </authorList>
    </citation>
    <scope>NUCLEOTIDE SEQUENCE</scope>
    <source>
        <strain evidence="4">MEB 203</strain>
    </source>
</reference>
<feature type="transmembrane region" description="Helical" evidence="2">
    <location>
        <begin position="139"/>
        <end position="160"/>
    </location>
</feature>
<dbReference type="Gene3D" id="1.10.1900.10">
    <property type="entry name" value="c-terminal domain of poly(a) binding protein"/>
    <property type="match status" value="1"/>
</dbReference>
<comment type="caution">
    <text evidence="4">The sequence shown here is derived from an EMBL/GenBank/DDBJ whole genome shotgun (WGS) entry which is preliminary data.</text>
</comment>
<dbReference type="RefSeq" id="WP_275120227.1">
    <property type="nucleotide sequence ID" value="NZ_JAOTPO010000018.1"/>
</dbReference>
<evidence type="ECO:0000313" key="5">
    <source>
        <dbReference type="Proteomes" id="UP001148125"/>
    </source>
</evidence>
<dbReference type="SUPFAM" id="SSF158560">
    <property type="entry name" value="BH3980-like"/>
    <property type="match status" value="1"/>
</dbReference>
<sequence length="251" mass="28614">MELSKNSQQFLENLRLYLFSTGKNMDEINEVVEELEDHLREAEQDGKDIEHIIGQSPKSYMEKIASEMNVDYRGWFKLIPMFMVGVFAFILLGDAVRNDLNYSIIQLVGFPVVSLVLLGATLFTYKLIAQRKRSTLKQYLLLTTLGMVSVILFVGIIFLNRHYGTPLFHVNTMGTLVVASMAILTLVIVAFWSKTWLPIIVPTFLYVPEVVLKFAPLSEEVRLIVTSIVVFVGLGIYFFILLTKEKSVVHR</sequence>
<evidence type="ECO:0000313" key="4">
    <source>
        <dbReference type="EMBL" id="MDE5415626.1"/>
    </source>
</evidence>
<feature type="transmembrane region" description="Helical" evidence="2">
    <location>
        <begin position="104"/>
        <end position="127"/>
    </location>
</feature>
<gene>
    <name evidence="4" type="ORF">N7Z68_19960</name>
</gene>
<feature type="transmembrane region" description="Helical" evidence="2">
    <location>
        <begin position="199"/>
        <end position="217"/>
    </location>
</feature>
<keyword evidence="2" id="KW-0472">Membrane</keyword>
<feature type="domain" description="HAAS transmembrane region" evidence="3">
    <location>
        <begin position="89"/>
        <end position="201"/>
    </location>
</feature>
<evidence type="ECO:0000256" key="1">
    <source>
        <dbReference type="SAM" id="Coils"/>
    </source>
</evidence>
<dbReference type="PANTHER" id="PTHR41307">
    <property type="entry name" value="MEMBRANE PROTEIN-RELATED"/>
    <property type="match status" value="1"/>
</dbReference>
<feature type="transmembrane region" description="Helical" evidence="2">
    <location>
        <begin position="172"/>
        <end position="192"/>
    </location>
</feature>
<evidence type="ECO:0000256" key="2">
    <source>
        <dbReference type="SAM" id="Phobius"/>
    </source>
</evidence>
<feature type="coiled-coil region" evidence="1">
    <location>
        <begin position="25"/>
        <end position="52"/>
    </location>
</feature>
<keyword evidence="2" id="KW-0812">Transmembrane</keyword>
<name>A0ABT5VJK1_9BACI</name>
<dbReference type="Proteomes" id="UP001148125">
    <property type="component" value="Unassembled WGS sequence"/>
</dbReference>
<organism evidence="4 5">
    <name type="scientific">Alkalihalobacterium chitinilyticum</name>
    <dbReference type="NCBI Taxonomy" id="2980103"/>
    <lineage>
        <taxon>Bacteria</taxon>
        <taxon>Bacillati</taxon>
        <taxon>Bacillota</taxon>
        <taxon>Bacilli</taxon>
        <taxon>Bacillales</taxon>
        <taxon>Bacillaceae</taxon>
        <taxon>Alkalihalobacterium</taxon>
    </lineage>
</organism>
<feature type="transmembrane region" description="Helical" evidence="2">
    <location>
        <begin position="223"/>
        <end position="242"/>
    </location>
</feature>
<dbReference type="PANTHER" id="PTHR41307:SF1">
    <property type="entry name" value="MEMBRANE PROTEIN"/>
    <property type="match status" value="1"/>
</dbReference>
<dbReference type="Pfam" id="PF08006">
    <property type="entry name" value="HAAS_TM"/>
    <property type="match status" value="1"/>
</dbReference>